<gene>
    <name evidence="2" type="ORF">SO694_00082161</name>
</gene>
<accession>A0ABR1FJ68</accession>
<sequence>MCRLLLACAGDGADDIPLDSLVKAKSTTRSKLFGLQRGERLHGFGVAWLPVRGPAGCVVTLRPPLDDLNVRRVAAAAGGRVALAHVRSCACDSCPATTYCPASEPNCQPFARGELVFAHVGILAHHRALAKSGGEAARRADAAGALDCGNSDSAFLFRVFVSLYDETRDVAAALRRLAALVAADAPPSSLNLVAADGAGAARMYDARYEDDGAEGSAGGDKAGVEEVKDVMASESAAFRGVFAAARRGAPSPASLRVLDFGSGDGRYLAEFCRTAAAVLQGGDELEVVAYDVSAGALRAFRRRCLRDAGFSARGGGPLGAVVKDVAAAGGGTAALTIAFVRGDAVASPEAVEALLRCGAAGDVFDVAVSGWGSTSAIPDLEGARGPSRQDGFVAALCRLAPRLLQVVSSANNFMGPQQTYADLRAARAAAAGSDAEALDARIRLATRPGDFYYPVAGHDYFFSAVTPARERQRLLAAGFAEATISACNVVSFRDILGSAVVAKLERAALRLVDADDHLGLQRLLALGAARATGEKARRTARLFDPDRTLVDQAARYLISVARR</sequence>
<dbReference type="SUPFAM" id="SSF53335">
    <property type="entry name" value="S-adenosyl-L-methionine-dependent methyltransferases"/>
    <property type="match status" value="1"/>
</dbReference>
<dbReference type="PROSITE" id="PS51278">
    <property type="entry name" value="GATASE_TYPE_2"/>
    <property type="match status" value="1"/>
</dbReference>
<organism evidence="2 3">
    <name type="scientific">Aureococcus anophagefferens</name>
    <name type="common">Harmful bloom alga</name>
    <dbReference type="NCBI Taxonomy" id="44056"/>
    <lineage>
        <taxon>Eukaryota</taxon>
        <taxon>Sar</taxon>
        <taxon>Stramenopiles</taxon>
        <taxon>Ochrophyta</taxon>
        <taxon>Pelagophyceae</taxon>
        <taxon>Pelagomonadales</taxon>
        <taxon>Pelagomonadaceae</taxon>
        <taxon>Aureococcus</taxon>
    </lineage>
</organism>
<name>A0ABR1FJ68_AURAN</name>
<keyword evidence="3" id="KW-1185">Reference proteome</keyword>
<dbReference type="Gene3D" id="3.40.50.150">
    <property type="entry name" value="Vaccinia Virus protein VP39"/>
    <property type="match status" value="1"/>
</dbReference>
<dbReference type="Proteomes" id="UP001363151">
    <property type="component" value="Unassembled WGS sequence"/>
</dbReference>
<evidence type="ECO:0000313" key="3">
    <source>
        <dbReference type="Proteomes" id="UP001363151"/>
    </source>
</evidence>
<evidence type="ECO:0000313" key="2">
    <source>
        <dbReference type="EMBL" id="KAK7231836.1"/>
    </source>
</evidence>
<feature type="domain" description="Glutamine amidotransferase type-2" evidence="1">
    <location>
        <begin position="2"/>
        <end position="261"/>
    </location>
</feature>
<evidence type="ECO:0000259" key="1">
    <source>
        <dbReference type="PROSITE" id="PS51278"/>
    </source>
</evidence>
<protein>
    <recommendedName>
        <fullName evidence="1">Glutamine amidotransferase type-2 domain-containing protein</fullName>
    </recommendedName>
</protein>
<proteinExistence type="predicted"/>
<dbReference type="EMBL" id="JBBJCI010000373">
    <property type="protein sequence ID" value="KAK7231836.1"/>
    <property type="molecule type" value="Genomic_DNA"/>
</dbReference>
<dbReference type="InterPro" id="IPR029063">
    <property type="entry name" value="SAM-dependent_MTases_sf"/>
</dbReference>
<reference evidence="2 3" key="1">
    <citation type="submission" date="2024-03" db="EMBL/GenBank/DDBJ databases">
        <title>Aureococcus anophagefferens CCMP1851 and Kratosvirus quantuckense: Draft genome of a second virus-susceptible host strain in the model system.</title>
        <authorList>
            <person name="Chase E."/>
            <person name="Truchon A.R."/>
            <person name="Schepens W."/>
            <person name="Wilhelm S.W."/>
        </authorList>
    </citation>
    <scope>NUCLEOTIDE SEQUENCE [LARGE SCALE GENOMIC DNA]</scope>
    <source>
        <strain evidence="2 3">CCMP1851</strain>
    </source>
</reference>
<comment type="caution">
    <text evidence="2">The sequence shown here is derived from an EMBL/GenBank/DDBJ whole genome shotgun (WGS) entry which is preliminary data.</text>
</comment>
<dbReference type="PANTHER" id="PTHR43187:SF1">
    <property type="entry name" value="GLUTAMINE AMIDOTRANSFERASE DUG3-RELATED"/>
    <property type="match status" value="1"/>
</dbReference>
<dbReference type="Gene3D" id="3.60.20.10">
    <property type="entry name" value="Glutamine Phosphoribosylpyrophosphate, subunit 1, domain 1"/>
    <property type="match status" value="1"/>
</dbReference>
<dbReference type="InterPro" id="IPR017932">
    <property type="entry name" value="GATase_2_dom"/>
</dbReference>
<dbReference type="SUPFAM" id="SSF56235">
    <property type="entry name" value="N-terminal nucleophile aminohydrolases (Ntn hydrolases)"/>
    <property type="match status" value="1"/>
</dbReference>
<dbReference type="InterPro" id="IPR029055">
    <property type="entry name" value="Ntn_hydrolases_N"/>
</dbReference>
<dbReference type="PANTHER" id="PTHR43187">
    <property type="entry name" value="GLUTAMINE AMIDOTRANSFERASE DUG3-RELATED"/>
    <property type="match status" value="1"/>
</dbReference>
<dbReference type="InterPro" id="IPR052373">
    <property type="entry name" value="Gamma-glu_amide_hydrolase"/>
</dbReference>